<comment type="similarity">
    <text evidence="1">Belongs to the LysR transcriptional regulatory family.</text>
</comment>
<evidence type="ECO:0000256" key="1">
    <source>
        <dbReference type="ARBA" id="ARBA00009437"/>
    </source>
</evidence>
<keyword evidence="7" id="KW-1185">Reference proteome</keyword>
<evidence type="ECO:0000256" key="4">
    <source>
        <dbReference type="ARBA" id="ARBA00023163"/>
    </source>
</evidence>
<organism evidence="6 7">
    <name type="scientific">Parapusillimonas granuli</name>
    <dbReference type="NCBI Taxonomy" id="380911"/>
    <lineage>
        <taxon>Bacteria</taxon>
        <taxon>Pseudomonadati</taxon>
        <taxon>Pseudomonadota</taxon>
        <taxon>Betaproteobacteria</taxon>
        <taxon>Burkholderiales</taxon>
        <taxon>Alcaligenaceae</taxon>
        <taxon>Parapusillimonas</taxon>
    </lineage>
</organism>
<dbReference type="InterPro" id="IPR005119">
    <property type="entry name" value="LysR_subst-bd"/>
</dbReference>
<protein>
    <submittedName>
        <fullName evidence="6">LysR family transcriptional regulator</fullName>
    </submittedName>
</protein>
<dbReference type="Gene3D" id="1.10.10.10">
    <property type="entry name" value="Winged helix-like DNA-binding domain superfamily/Winged helix DNA-binding domain"/>
    <property type="match status" value="1"/>
</dbReference>
<dbReference type="SUPFAM" id="SSF46785">
    <property type="entry name" value="Winged helix' DNA-binding domain"/>
    <property type="match status" value="1"/>
</dbReference>
<dbReference type="EMBL" id="JACCEM010000008">
    <property type="protein sequence ID" value="NYT50767.1"/>
    <property type="molecule type" value="Genomic_DNA"/>
</dbReference>
<dbReference type="InterPro" id="IPR036390">
    <property type="entry name" value="WH_DNA-bd_sf"/>
</dbReference>
<dbReference type="FunFam" id="1.10.10.10:FF:000001">
    <property type="entry name" value="LysR family transcriptional regulator"/>
    <property type="match status" value="1"/>
</dbReference>
<dbReference type="Pfam" id="PF03466">
    <property type="entry name" value="LysR_substrate"/>
    <property type="match status" value="1"/>
</dbReference>
<evidence type="ECO:0000313" key="7">
    <source>
        <dbReference type="Proteomes" id="UP000559809"/>
    </source>
</evidence>
<keyword evidence="2" id="KW-0805">Transcription regulation</keyword>
<dbReference type="PANTHER" id="PTHR30346">
    <property type="entry name" value="TRANSCRIPTIONAL DUAL REGULATOR HCAR-RELATED"/>
    <property type="match status" value="1"/>
</dbReference>
<dbReference type="PROSITE" id="PS50931">
    <property type="entry name" value="HTH_LYSR"/>
    <property type="match status" value="1"/>
</dbReference>
<sequence length="303" mass="32996">MSLYSRQMLAFMAVAQELHFGRAAQRLHMTQPPLSQQVRLFEERVGVPLLERSTRSVRLTAAGEAMRDAMQRLMDDGDAALATVRRVATGEAGLLRVGFTPTAAYRLVPAALGAYRERRPDVQLSMTEADTGHLRALLAQDRLDVAVMRHTADSQAEGLHLEPVDTEPLVVALPLRHAWSSRRSIPIEELAAVPLIGFARSTSAYFHTLLASLFARNGLAPNYVMESVLPTLLALVEAGIGAAVVPGSVSELRPGGVKYLPLKARHTLRSTLYLAYRKDGANPAVPALCDALRHASRYKSSTS</sequence>
<evidence type="ECO:0000256" key="3">
    <source>
        <dbReference type="ARBA" id="ARBA00023125"/>
    </source>
</evidence>
<dbReference type="PRINTS" id="PR00039">
    <property type="entry name" value="HTHLYSR"/>
</dbReference>
<proteinExistence type="inferred from homology"/>
<dbReference type="CDD" id="cd08414">
    <property type="entry name" value="PBP2_LTTR_aromatics_like"/>
    <property type="match status" value="1"/>
</dbReference>
<reference evidence="6 7" key="1">
    <citation type="submission" date="2020-07" db="EMBL/GenBank/DDBJ databases">
        <title>Taxonomic revisions and descriptions of new bacterial species based on genomic comparisons in the high-G+C-content subgroup of the family Alcaligenaceae.</title>
        <authorList>
            <person name="Szabo A."/>
            <person name="Felfoldi T."/>
        </authorList>
    </citation>
    <scope>NUCLEOTIDE SEQUENCE [LARGE SCALE GENOMIC DNA]</scope>
    <source>
        <strain evidence="6 7">LMG 24012</strain>
    </source>
</reference>
<dbReference type="RefSeq" id="WP_180157029.1">
    <property type="nucleotide sequence ID" value="NZ_JACCEM010000008.1"/>
</dbReference>
<gene>
    <name evidence="6" type="ORF">H0A72_15720</name>
</gene>
<dbReference type="Proteomes" id="UP000559809">
    <property type="component" value="Unassembled WGS sequence"/>
</dbReference>
<keyword evidence="4" id="KW-0804">Transcription</keyword>
<name>A0A853G3G1_9BURK</name>
<evidence type="ECO:0000256" key="2">
    <source>
        <dbReference type="ARBA" id="ARBA00023015"/>
    </source>
</evidence>
<dbReference type="GO" id="GO:0003677">
    <property type="term" value="F:DNA binding"/>
    <property type="evidence" value="ECO:0007669"/>
    <property type="project" value="UniProtKB-KW"/>
</dbReference>
<dbReference type="Pfam" id="PF00126">
    <property type="entry name" value="HTH_1"/>
    <property type="match status" value="1"/>
</dbReference>
<evidence type="ECO:0000313" key="6">
    <source>
        <dbReference type="EMBL" id="NYT50767.1"/>
    </source>
</evidence>
<feature type="domain" description="HTH lysR-type" evidence="5">
    <location>
        <begin position="1"/>
        <end position="60"/>
    </location>
</feature>
<accession>A0A853G3G1</accession>
<dbReference type="Gene3D" id="3.40.190.10">
    <property type="entry name" value="Periplasmic binding protein-like II"/>
    <property type="match status" value="2"/>
</dbReference>
<dbReference type="InterPro" id="IPR000847">
    <property type="entry name" value="LysR_HTH_N"/>
</dbReference>
<comment type="caution">
    <text evidence="6">The sequence shown here is derived from an EMBL/GenBank/DDBJ whole genome shotgun (WGS) entry which is preliminary data.</text>
</comment>
<dbReference type="PANTHER" id="PTHR30346:SF0">
    <property type="entry name" value="HCA OPERON TRANSCRIPTIONAL ACTIVATOR HCAR"/>
    <property type="match status" value="1"/>
</dbReference>
<dbReference type="SUPFAM" id="SSF53850">
    <property type="entry name" value="Periplasmic binding protein-like II"/>
    <property type="match status" value="1"/>
</dbReference>
<dbReference type="GO" id="GO:0032993">
    <property type="term" value="C:protein-DNA complex"/>
    <property type="evidence" value="ECO:0007669"/>
    <property type="project" value="TreeGrafter"/>
</dbReference>
<evidence type="ECO:0000259" key="5">
    <source>
        <dbReference type="PROSITE" id="PS50931"/>
    </source>
</evidence>
<keyword evidence="3" id="KW-0238">DNA-binding</keyword>
<dbReference type="GO" id="GO:0003700">
    <property type="term" value="F:DNA-binding transcription factor activity"/>
    <property type="evidence" value="ECO:0007669"/>
    <property type="project" value="InterPro"/>
</dbReference>
<dbReference type="AlphaFoldDB" id="A0A853G3G1"/>
<dbReference type="InterPro" id="IPR036388">
    <property type="entry name" value="WH-like_DNA-bd_sf"/>
</dbReference>